<dbReference type="Proteomes" id="UP001055879">
    <property type="component" value="Linkage Group LG03"/>
</dbReference>
<accession>A0ACB9DI86</accession>
<name>A0ACB9DI86_ARCLA</name>
<comment type="caution">
    <text evidence="1">The sequence shown here is derived from an EMBL/GenBank/DDBJ whole genome shotgun (WGS) entry which is preliminary data.</text>
</comment>
<protein>
    <submittedName>
        <fullName evidence="1">Uncharacterized protein</fullName>
    </submittedName>
</protein>
<sequence>MNDCRCLEEVGTATTMRRTGDGILLEWGRLEMGVLTETNPAVEEGSTTPLTIIEPSNGGFNGMDVVAYYVLNSGSVLIFTKIWVASILFRSICLGLEQDSMRNSWEVTGVSAYTKSLRGRASLYH</sequence>
<organism evidence="1 2">
    <name type="scientific">Arctium lappa</name>
    <name type="common">Greater burdock</name>
    <name type="synonym">Lappa major</name>
    <dbReference type="NCBI Taxonomy" id="4217"/>
    <lineage>
        <taxon>Eukaryota</taxon>
        <taxon>Viridiplantae</taxon>
        <taxon>Streptophyta</taxon>
        <taxon>Embryophyta</taxon>
        <taxon>Tracheophyta</taxon>
        <taxon>Spermatophyta</taxon>
        <taxon>Magnoliopsida</taxon>
        <taxon>eudicotyledons</taxon>
        <taxon>Gunneridae</taxon>
        <taxon>Pentapetalae</taxon>
        <taxon>asterids</taxon>
        <taxon>campanulids</taxon>
        <taxon>Asterales</taxon>
        <taxon>Asteraceae</taxon>
        <taxon>Carduoideae</taxon>
        <taxon>Cardueae</taxon>
        <taxon>Arctiinae</taxon>
        <taxon>Arctium</taxon>
    </lineage>
</organism>
<evidence type="ECO:0000313" key="2">
    <source>
        <dbReference type="Proteomes" id="UP001055879"/>
    </source>
</evidence>
<proteinExistence type="predicted"/>
<dbReference type="EMBL" id="CM042049">
    <property type="protein sequence ID" value="KAI3746250.1"/>
    <property type="molecule type" value="Genomic_DNA"/>
</dbReference>
<gene>
    <name evidence="1" type="ORF">L6452_08674</name>
</gene>
<reference evidence="1 2" key="2">
    <citation type="journal article" date="2022" name="Mol. Ecol. Resour.">
        <title>The genomes of chicory, endive, great burdock and yacon provide insights into Asteraceae paleo-polyploidization history and plant inulin production.</title>
        <authorList>
            <person name="Fan W."/>
            <person name="Wang S."/>
            <person name="Wang H."/>
            <person name="Wang A."/>
            <person name="Jiang F."/>
            <person name="Liu H."/>
            <person name="Zhao H."/>
            <person name="Xu D."/>
            <person name="Zhang Y."/>
        </authorList>
    </citation>
    <scope>NUCLEOTIDE SEQUENCE [LARGE SCALE GENOMIC DNA]</scope>
    <source>
        <strain evidence="2">cv. Niubang</strain>
    </source>
</reference>
<evidence type="ECO:0000313" key="1">
    <source>
        <dbReference type="EMBL" id="KAI3746250.1"/>
    </source>
</evidence>
<reference evidence="2" key="1">
    <citation type="journal article" date="2022" name="Mol. Ecol. Resour.">
        <title>The genomes of chicory, endive, great burdock and yacon provide insights into Asteraceae palaeo-polyploidization history and plant inulin production.</title>
        <authorList>
            <person name="Fan W."/>
            <person name="Wang S."/>
            <person name="Wang H."/>
            <person name="Wang A."/>
            <person name="Jiang F."/>
            <person name="Liu H."/>
            <person name="Zhao H."/>
            <person name="Xu D."/>
            <person name="Zhang Y."/>
        </authorList>
    </citation>
    <scope>NUCLEOTIDE SEQUENCE [LARGE SCALE GENOMIC DNA]</scope>
    <source>
        <strain evidence="2">cv. Niubang</strain>
    </source>
</reference>
<keyword evidence="2" id="KW-1185">Reference proteome</keyword>